<accession>A0A7Y8FH31</accession>
<protein>
    <recommendedName>
        <fullName evidence="3">Tail fiber assembly protein</fullName>
    </recommendedName>
</protein>
<dbReference type="RefSeq" id="WP_177115590.1">
    <property type="nucleotide sequence ID" value="NZ_JACARF010000035.1"/>
</dbReference>
<proteinExistence type="predicted"/>
<dbReference type="Proteomes" id="UP000537188">
    <property type="component" value="Unassembled WGS sequence"/>
</dbReference>
<evidence type="ECO:0000313" key="1">
    <source>
        <dbReference type="EMBL" id="NWE78531.1"/>
    </source>
</evidence>
<organism evidence="1 2">
    <name type="scientific">Pseudomonas yamanorum</name>
    <dbReference type="NCBI Taxonomy" id="515393"/>
    <lineage>
        <taxon>Bacteria</taxon>
        <taxon>Pseudomonadati</taxon>
        <taxon>Pseudomonadota</taxon>
        <taxon>Gammaproteobacteria</taxon>
        <taxon>Pseudomonadales</taxon>
        <taxon>Pseudomonadaceae</taxon>
        <taxon>Pseudomonas</taxon>
    </lineage>
</organism>
<evidence type="ECO:0000313" key="2">
    <source>
        <dbReference type="Proteomes" id="UP000537188"/>
    </source>
</evidence>
<evidence type="ECO:0008006" key="3">
    <source>
        <dbReference type="Google" id="ProtNLM"/>
    </source>
</evidence>
<comment type="caution">
    <text evidence="1">The sequence shown here is derived from an EMBL/GenBank/DDBJ whole genome shotgun (WGS) entry which is preliminary data.</text>
</comment>
<gene>
    <name evidence="1" type="ORF">HX828_23510</name>
</gene>
<dbReference type="AlphaFoldDB" id="A0A7Y8FH31"/>
<dbReference type="EMBL" id="JACARF010000035">
    <property type="protein sequence ID" value="NWE78531.1"/>
    <property type="molecule type" value="Genomic_DNA"/>
</dbReference>
<reference evidence="1 2" key="1">
    <citation type="submission" date="2020-04" db="EMBL/GenBank/DDBJ databases">
        <title>Molecular characterization of pseudomonads from Agaricus bisporus reveal novel blotch 2 pathogens in Western Europe.</title>
        <authorList>
            <person name="Taparia T."/>
            <person name="Krijger M."/>
            <person name="Haynes E."/>
            <person name="Elpinstone J.G."/>
            <person name="Noble R."/>
            <person name="Van Der Wolf J."/>
        </authorList>
    </citation>
    <scope>NUCLEOTIDE SEQUENCE [LARGE SCALE GENOMIC DNA]</scope>
    <source>
        <strain evidence="1 2">IPO3781</strain>
    </source>
</reference>
<sequence>MTNSTPMLYQADPVTGEYIGSVFADSDPLVEGEWLIPAMAFTTAPPVVEPGYAAVHVKDSEHIWSFTPDLRGTVYRIDNGEEINWHKLGELPGDFTPLQRPDINHTWDGSSWALDEHAKNSHECEAERRWRNLEIENTKWLRERHRDESDLKLDTTLTDIQFGQLLAHLQLLRDWPQHPKFPVFEFRPKAPDWIIGQK</sequence>
<name>A0A7Y8FH31_9PSED</name>